<dbReference type="InterPro" id="IPR012961">
    <property type="entry name" value="Ski2/MTR4_C"/>
</dbReference>
<reference evidence="7 8" key="1">
    <citation type="submission" date="2020-12" db="EMBL/GenBank/DDBJ databases">
        <title>FDA dAtabase for Regulatory Grade micrObial Sequences (FDA-ARGOS): Supporting development and validation of Infectious Disease Dx tests.</title>
        <authorList>
            <person name="Sproer C."/>
            <person name="Gronow S."/>
            <person name="Severitt S."/>
            <person name="Schroder I."/>
            <person name="Tallon L."/>
            <person name="Sadzewicz L."/>
            <person name="Zhao X."/>
            <person name="Boylan J."/>
            <person name="Ott S."/>
            <person name="Bowen H."/>
            <person name="Vavikolanu K."/>
            <person name="Mehta A."/>
            <person name="Aluvathingal J."/>
            <person name="Nadendla S."/>
            <person name="Lowell S."/>
            <person name="Myers T."/>
            <person name="Yan Y."/>
            <person name="Sichtig H."/>
        </authorList>
    </citation>
    <scope>NUCLEOTIDE SEQUENCE [LARGE SCALE GENOMIC DNA]</scope>
    <source>
        <strain evidence="7 8">FDAARGOS_1053</strain>
    </source>
</reference>
<dbReference type="InterPro" id="IPR011545">
    <property type="entry name" value="DEAD/DEAH_box_helicase_dom"/>
</dbReference>
<dbReference type="RefSeq" id="WP_084036343.1">
    <property type="nucleotide sequence ID" value="NZ_CP066007.1"/>
</dbReference>
<dbReference type="GO" id="GO:0003676">
    <property type="term" value="F:nucleic acid binding"/>
    <property type="evidence" value="ECO:0007669"/>
    <property type="project" value="InterPro"/>
</dbReference>
<evidence type="ECO:0000313" key="7">
    <source>
        <dbReference type="EMBL" id="QQB45760.1"/>
    </source>
</evidence>
<dbReference type="PANTHER" id="PTHR12131">
    <property type="entry name" value="ATP-DEPENDENT RNA AND DNA HELICASE"/>
    <property type="match status" value="1"/>
</dbReference>
<evidence type="ECO:0000313" key="8">
    <source>
        <dbReference type="Proteomes" id="UP000596145"/>
    </source>
</evidence>
<name>A0A7T4EE85_9CORY</name>
<dbReference type="InterPro" id="IPR058621">
    <property type="entry name" value="SH3_HelY"/>
</dbReference>
<dbReference type="OrthoDB" id="3229913at2"/>
<organism evidence="7 8">
    <name type="scientific">Corynebacterium glucuronolyticum</name>
    <dbReference type="NCBI Taxonomy" id="39791"/>
    <lineage>
        <taxon>Bacteria</taxon>
        <taxon>Bacillati</taxon>
        <taxon>Actinomycetota</taxon>
        <taxon>Actinomycetes</taxon>
        <taxon>Mycobacteriales</taxon>
        <taxon>Corynebacteriaceae</taxon>
        <taxon>Corynebacterium</taxon>
    </lineage>
</organism>
<dbReference type="PANTHER" id="PTHR12131:SF1">
    <property type="entry name" value="ATP-DEPENDENT RNA HELICASE SUPV3L1, MITOCHONDRIAL-RELATED"/>
    <property type="match status" value="1"/>
</dbReference>
<dbReference type="Gene3D" id="1.10.3380.30">
    <property type="match status" value="1"/>
</dbReference>
<dbReference type="Gene3D" id="3.40.50.300">
    <property type="entry name" value="P-loop containing nucleotide triphosphate hydrolases"/>
    <property type="match status" value="2"/>
</dbReference>
<dbReference type="SUPFAM" id="SSF52540">
    <property type="entry name" value="P-loop containing nucleoside triphosphate hydrolases"/>
    <property type="match status" value="1"/>
</dbReference>
<proteinExistence type="predicted"/>
<evidence type="ECO:0000256" key="4">
    <source>
        <dbReference type="ARBA" id="ARBA00022840"/>
    </source>
</evidence>
<dbReference type="Pfam" id="PF00270">
    <property type="entry name" value="DEAD"/>
    <property type="match status" value="1"/>
</dbReference>
<evidence type="ECO:0000256" key="1">
    <source>
        <dbReference type="ARBA" id="ARBA00022741"/>
    </source>
</evidence>
<evidence type="ECO:0000256" key="3">
    <source>
        <dbReference type="ARBA" id="ARBA00022806"/>
    </source>
</evidence>
<dbReference type="SMART" id="SM01142">
    <property type="entry name" value="DSHCT"/>
    <property type="match status" value="1"/>
</dbReference>
<dbReference type="SMART" id="SM00490">
    <property type="entry name" value="HELICc"/>
    <property type="match status" value="1"/>
</dbReference>
<accession>A0A7T4EE85</accession>
<dbReference type="EMBL" id="CP066007">
    <property type="protein sequence ID" value="QQB45760.1"/>
    <property type="molecule type" value="Genomic_DNA"/>
</dbReference>
<dbReference type="PROSITE" id="PS51194">
    <property type="entry name" value="HELICASE_CTER"/>
    <property type="match status" value="1"/>
</dbReference>
<dbReference type="GO" id="GO:0004386">
    <property type="term" value="F:helicase activity"/>
    <property type="evidence" value="ECO:0007669"/>
    <property type="project" value="UniProtKB-KW"/>
</dbReference>
<dbReference type="SMART" id="SM00487">
    <property type="entry name" value="DEXDc"/>
    <property type="match status" value="1"/>
</dbReference>
<protein>
    <submittedName>
        <fullName evidence="7">DEAD/DEAH box helicase</fullName>
    </submittedName>
</protein>
<keyword evidence="2" id="KW-0378">Hydrolase</keyword>
<dbReference type="PROSITE" id="PS51192">
    <property type="entry name" value="HELICASE_ATP_BIND_1"/>
    <property type="match status" value="1"/>
</dbReference>
<dbReference type="InterPro" id="IPR027417">
    <property type="entry name" value="P-loop_NTPase"/>
</dbReference>
<evidence type="ECO:0000259" key="6">
    <source>
        <dbReference type="PROSITE" id="PS51194"/>
    </source>
</evidence>
<dbReference type="Proteomes" id="UP000596145">
    <property type="component" value="Chromosome"/>
</dbReference>
<dbReference type="InterPro" id="IPR001650">
    <property type="entry name" value="Helicase_C-like"/>
</dbReference>
<dbReference type="GO" id="GO:0070478">
    <property type="term" value="P:nuclear-transcribed mRNA catabolic process, 3'-5' exonucleolytic nonsense-mediated decay"/>
    <property type="evidence" value="ECO:0007669"/>
    <property type="project" value="TreeGrafter"/>
</dbReference>
<feature type="domain" description="Helicase C-terminal" evidence="6">
    <location>
        <begin position="248"/>
        <end position="452"/>
    </location>
</feature>
<feature type="domain" description="Helicase ATP-binding" evidence="5">
    <location>
        <begin position="27"/>
        <end position="185"/>
    </location>
</feature>
<evidence type="ECO:0000256" key="2">
    <source>
        <dbReference type="ARBA" id="ARBA00022801"/>
    </source>
</evidence>
<keyword evidence="3 7" id="KW-0347">Helicase</keyword>
<dbReference type="Pfam" id="PF26090">
    <property type="entry name" value="SH3_HelY"/>
    <property type="match status" value="1"/>
</dbReference>
<dbReference type="AlphaFoldDB" id="A0A7T4EE85"/>
<evidence type="ECO:0000259" key="5">
    <source>
        <dbReference type="PROSITE" id="PS51192"/>
    </source>
</evidence>
<dbReference type="GO" id="GO:0016787">
    <property type="term" value="F:hydrolase activity"/>
    <property type="evidence" value="ECO:0007669"/>
    <property type="project" value="UniProtKB-KW"/>
</dbReference>
<dbReference type="Pfam" id="PF08148">
    <property type="entry name" value="DSHCT"/>
    <property type="match status" value="1"/>
</dbReference>
<dbReference type="InterPro" id="IPR014001">
    <property type="entry name" value="Helicase_ATP-bd"/>
</dbReference>
<sequence>MTDAFPMLDEFAARQLFPLDEFQVDGCRSVESDHGVLVCAPTGAGKTIVGEFAVFLALRRGLKCFYTTPIKALSNQKYHDLVDTYGEERIGLLTGDVSINSGADIVVMTTEVLRNMIYADSPALARLGYVVMDEVHYLSDRDRGAVWEEVILNLDESVNIVSLSATVSNSEEFGQWLGEVRGTTDVIVSEVRPVPLTQYLLVGNQLCPLFNADSTRISSQVKRAISHQGEQPIGWGQTDRDRRYKPLGRPEVLRLLGGEGMLPAITFIFSRAGCDGAVAQCLGARLDLTTDEDKDCIAQIVDEGVEEIPPEDLEVLGFKRWKLACTRGFAAHHAGMLPAFRHIVEKLFVQGLLKAVFATETLALGINMPAKTVVLERLVKFNGEAHVDLTPGQFTQLTGRAGRRGIDTQGRAVMVWEPTMDVEAVAGLASTRTYPLVSTFSPGYNMSVNLLNTIGYANAKHIIERSFAQYQADKSVVGKAHELEKASRAVEQLHTQLEQAIDGPVDEFLEYMQLRADLTDAERKAKKDFVVERKKEATAVLAKLQKGDVIALPGKKTTLAVVIDPAHRRNDPRPQIIQQGGWKGRVSPEDFPVPPITVGHTHLPRHGRLGRWVDNELKHGHYPRPKKIRAPRLRTKKDPQIKALREAIRTHPAHNWENRDAYARLGEQLMREERRRDNLQSAVSPARETLGKTFDRILDLLAELDYITPGENPTVTDEGQRLALLHNESDLLIASCLKRGIWDELDPAELAGVVSMTVFENRKEVRGRVGAPTERMATAMNNTMRIYTELSSDEQRHKLALSREPEPGFALAMHQWVAGAPLDYALEAAAASGAELTPGDFVRSCRRVIDVLEQVAKTGYTSDITRHANQAIDAIRRGVVAVGD</sequence>
<dbReference type="GO" id="GO:0005524">
    <property type="term" value="F:ATP binding"/>
    <property type="evidence" value="ECO:0007669"/>
    <property type="project" value="UniProtKB-KW"/>
</dbReference>
<gene>
    <name evidence="7" type="ORF">I6I10_09720</name>
</gene>
<dbReference type="GO" id="GO:0055087">
    <property type="term" value="C:Ski complex"/>
    <property type="evidence" value="ECO:0007669"/>
    <property type="project" value="TreeGrafter"/>
</dbReference>
<dbReference type="GeneID" id="92760037"/>
<dbReference type="CDD" id="cd18795">
    <property type="entry name" value="SF2_C_Ski2"/>
    <property type="match status" value="1"/>
</dbReference>
<keyword evidence="4" id="KW-0067">ATP-binding</keyword>
<keyword evidence="1" id="KW-0547">Nucleotide-binding</keyword>
<dbReference type="InterPro" id="IPR050699">
    <property type="entry name" value="RNA-DNA_Helicase"/>
</dbReference>